<comment type="caution">
    <text evidence="1">The sequence shown here is derived from an EMBL/GenBank/DDBJ whole genome shotgun (WGS) entry which is preliminary data.</text>
</comment>
<reference evidence="1 2" key="1">
    <citation type="submission" date="2016-06" db="EMBL/GenBank/DDBJ databases">
        <title>Genome sequence of halotolerant plant growth promoting strain of Halomonas elongata HEK1 isolated from salterns of Rann of Kutch, Gujarat, India.</title>
        <authorList>
            <person name="Gaba S."/>
            <person name="Singh R.N."/>
            <person name="Abrol S."/>
            <person name="Kaushik R."/>
            <person name="Saxena A.K."/>
        </authorList>
    </citation>
    <scope>NUCLEOTIDE SEQUENCE [LARGE SCALE GENOMIC DNA]</scope>
    <source>
        <strain evidence="1 2">HEK1</strain>
    </source>
</reference>
<dbReference type="AlphaFoldDB" id="A0A1B8P1L6"/>
<dbReference type="EMBL" id="MAJD01000001">
    <property type="protein sequence ID" value="OBX36118.1"/>
    <property type="molecule type" value="Genomic_DNA"/>
</dbReference>
<accession>A0A1B8P1L6</accession>
<evidence type="ECO:0000313" key="1">
    <source>
        <dbReference type="EMBL" id="OBX36118.1"/>
    </source>
</evidence>
<evidence type="ECO:0000313" key="2">
    <source>
        <dbReference type="Proteomes" id="UP000092504"/>
    </source>
</evidence>
<name>A0A1B8P1L6_HALEL</name>
<proteinExistence type="predicted"/>
<gene>
    <name evidence="1" type="ORF">A8U91_00454</name>
</gene>
<protein>
    <submittedName>
        <fullName evidence="1">Uncharacterized protein</fullName>
    </submittedName>
</protein>
<organism evidence="1 2">
    <name type="scientific">Halomonas elongata</name>
    <dbReference type="NCBI Taxonomy" id="2746"/>
    <lineage>
        <taxon>Bacteria</taxon>
        <taxon>Pseudomonadati</taxon>
        <taxon>Pseudomonadota</taxon>
        <taxon>Gammaproteobacteria</taxon>
        <taxon>Oceanospirillales</taxon>
        <taxon>Halomonadaceae</taxon>
        <taxon>Halomonas</taxon>
    </lineage>
</organism>
<dbReference type="Proteomes" id="UP000092504">
    <property type="component" value="Unassembled WGS sequence"/>
</dbReference>
<sequence length="42" mass="4843">MTSKSDTLKSNQDIAHILCYERIADAFNLEHREEGSYKTLDV</sequence>